<keyword evidence="1" id="KW-0732">Signal</keyword>
<evidence type="ECO:0000256" key="1">
    <source>
        <dbReference type="SAM" id="SignalP"/>
    </source>
</evidence>
<feature type="chain" id="PRO_5017644257" description="Secreted protein" evidence="1">
    <location>
        <begin position="17"/>
        <end position="58"/>
    </location>
</feature>
<name>A0A3F3QL58_9EURO</name>
<dbReference type="RefSeq" id="XP_026632478.1">
    <property type="nucleotide sequence ID" value="XM_026764203.1"/>
</dbReference>
<proteinExistence type="predicted"/>
<evidence type="ECO:0000313" key="3">
    <source>
        <dbReference type="Proteomes" id="UP000253729"/>
    </source>
</evidence>
<protein>
    <recommendedName>
        <fullName evidence="4">Secreted protein</fullName>
    </recommendedName>
</protein>
<evidence type="ECO:0000313" key="2">
    <source>
        <dbReference type="EMBL" id="RDH39456.1"/>
    </source>
</evidence>
<sequence length="58" mass="6763">MLFLYCCYFLPLHTLAFRGFSTTVRSIMVFRMIASIRVWQSERLTVVSGRGHRTPDHG</sequence>
<dbReference type="Proteomes" id="UP000253729">
    <property type="component" value="Unassembled WGS sequence"/>
</dbReference>
<reference evidence="2 3" key="1">
    <citation type="submission" date="2018-07" db="EMBL/GenBank/DDBJ databases">
        <title>The genomes of Aspergillus section Nigri reveals drivers in fungal speciation.</title>
        <authorList>
            <consortium name="DOE Joint Genome Institute"/>
            <person name="Vesth T.C."/>
            <person name="Nybo J."/>
            <person name="Theobald S."/>
            <person name="Brandl J."/>
            <person name="Frisvad J.C."/>
            <person name="Nielsen K.F."/>
            <person name="Lyhne E.K."/>
            <person name="Kogle M.E."/>
            <person name="Kuo A."/>
            <person name="Riley R."/>
            <person name="Clum A."/>
            <person name="Nolan M."/>
            <person name="Lipzen A."/>
            <person name="Salamov A."/>
            <person name="Henrissat B."/>
            <person name="Wiebenga A."/>
            <person name="De vries R.P."/>
            <person name="Grigoriev I.V."/>
            <person name="Mortensen U.H."/>
            <person name="Andersen M.R."/>
            <person name="Baker S.E."/>
        </authorList>
    </citation>
    <scope>NUCLEOTIDE SEQUENCE [LARGE SCALE GENOMIC DNA]</scope>
    <source>
        <strain evidence="2 3">CBS 139.54b</strain>
    </source>
</reference>
<dbReference type="AlphaFoldDB" id="A0A3F3QL58"/>
<keyword evidence="3" id="KW-1185">Reference proteome</keyword>
<gene>
    <name evidence="2" type="ORF">BDQ94DRAFT_133098</name>
</gene>
<organism evidence="2 3">
    <name type="scientific">Aspergillus welwitschiae</name>
    <dbReference type="NCBI Taxonomy" id="1341132"/>
    <lineage>
        <taxon>Eukaryota</taxon>
        <taxon>Fungi</taxon>
        <taxon>Dikarya</taxon>
        <taxon>Ascomycota</taxon>
        <taxon>Pezizomycotina</taxon>
        <taxon>Eurotiomycetes</taxon>
        <taxon>Eurotiomycetidae</taxon>
        <taxon>Eurotiales</taxon>
        <taxon>Aspergillaceae</taxon>
        <taxon>Aspergillus</taxon>
        <taxon>Aspergillus subgen. Circumdati</taxon>
    </lineage>
</organism>
<accession>A0A3F3QL58</accession>
<feature type="signal peptide" evidence="1">
    <location>
        <begin position="1"/>
        <end position="16"/>
    </location>
</feature>
<dbReference type="EMBL" id="KZ852032">
    <property type="protein sequence ID" value="RDH39456.1"/>
    <property type="molecule type" value="Genomic_DNA"/>
</dbReference>
<dbReference type="GeneID" id="38132559"/>
<evidence type="ECO:0008006" key="4">
    <source>
        <dbReference type="Google" id="ProtNLM"/>
    </source>
</evidence>